<dbReference type="InterPro" id="IPR025668">
    <property type="entry name" value="Tnp_DDE_dom"/>
</dbReference>
<evidence type="ECO:0000313" key="3">
    <source>
        <dbReference type="Proteomes" id="UP000464674"/>
    </source>
</evidence>
<accession>A0A857FSJ8</accession>
<dbReference type="OrthoDB" id="9798237at2"/>
<feature type="domain" description="Transposase DDE" evidence="1">
    <location>
        <begin position="5"/>
        <end position="47"/>
    </location>
</feature>
<dbReference type="Proteomes" id="UP000464674">
    <property type="component" value="Chromosome"/>
</dbReference>
<reference evidence="2 3" key="1">
    <citation type="journal article" date="2020" name="Carbohydr. Polym.">
        <title>Characterization and optimization of production of bacterial cellulose from strain CGMCC 17276 based on whole-genome analysis.</title>
        <authorList>
            <person name="Lu T."/>
            <person name="Gao H."/>
            <person name="Liao B."/>
            <person name="Wu J."/>
            <person name="Zhang W."/>
            <person name="Huang J."/>
            <person name="Liu M."/>
            <person name="Huang J."/>
            <person name="Chang Z."/>
            <person name="Jin M."/>
            <person name="Yi Z."/>
            <person name="Jiang D."/>
        </authorList>
    </citation>
    <scope>NUCLEOTIDE SEQUENCE [LARGE SCALE GENOMIC DNA]</scope>
    <source>
        <strain evidence="2 3">CGMCC 17276</strain>
    </source>
</reference>
<dbReference type="AlphaFoldDB" id="A0A857FSJ8"/>
<dbReference type="Pfam" id="PF13586">
    <property type="entry name" value="DDE_Tnp_1_2"/>
    <property type="match status" value="1"/>
</dbReference>
<sequence>MSLYRERNLVERLFNKLKQFRAIATRYDKLKSSFLTAVQFASIIILLN</sequence>
<gene>
    <name evidence="2" type="ORF">FMA36_11065</name>
</gene>
<dbReference type="EMBL" id="CP041348">
    <property type="protein sequence ID" value="QHC37175.1"/>
    <property type="molecule type" value="Genomic_DNA"/>
</dbReference>
<evidence type="ECO:0000313" key="2">
    <source>
        <dbReference type="EMBL" id="QHC37175.1"/>
    </source>
</evidence>
<protein>
    <submittedName>
        <fullName evidence="2">Transposase</fullName>
    </submittedName>
</protein>
<organism evidence="2 3">
    <name type="scientific">Komagataeibacter xylinus</name>
    <name type="common">Gluconacetobacter xylinus</name>
    <dbReference type="NCBI Taxonomy" id="28448"/>
    <lineage>
        <taxon>Bacteria</taxon>
        <taxon>Pseudomonadati</taxon>
        <taxon>Pseudomonadota</taxon>
        <taxon>Alphaproteobacteria</taxon>
        <taxon>Acetobacterales</taxon>
        <taxon>Acetobacteraceae</taxon>
        <taxon>Komagataeibacter</taxon>
    </lineage>
</organism>
<evidence type="ECO:0000259" key="1">
    <source>
        <dbReference type="Pfam" id="PF13586"/>
    </source>
</evidence>
<proteinExistence type="predicted"/>
<name>A0A857FSJ8_KOMXY</name>